<sequence length="79" mass="9492">MLVTRSLHLFNCEHQKGPSSMVPKTAGWSEAWTEDNWEQILFRDGFRFRLDSDTRRVLIWREPESLHRFSNIVEKDHYG</sequence>
<keyword evidence="2" id="KW-1185">Reference proteome</keyword>
<organism evidence="1 2">
    <name type="scientific">Trichonephila clavipes</name>
    <name type="common">Golden silk orbweaver</name>
    <name type="synonym">Nephila clavipes</name>
    <dbReference type="NCBI Taxonomy" id="2585209"/>
    <lineage>
        <taxon>Eukaryota</taxon>
        <taxon>Metazoa</taxon>
        <taxon>Ecdysozoa</taxon>
        <taxon>Arthropoda</taxon>
        <taxon>Chelicerata</taxon>
        <taxon>Arachnida</taxon>
        <taxon>Araneae</taxon>
        <taxon>Araneomorphae</taxon>
        <taxon>Entelegynae</taxon>
        <taxon>Araneoidea</taxon>
        <taxon>Nephilidae</taxon>
        <taxon>Trichonephila</taxon>
    </lineage>
</organism>
<accession>A0A8X6VP63</accession>
<proteinExistence type="predicted"/>
<gene>
    <name evidence="1" type="ORF">TNCV_3613841</name>
</gene>
<reference evidence="1" key="1">
    <citation type="submission" date="2020-08" db="EMBL/GenBank/DDBJ databases">
        <title>Multicomponent nature underlies the extraordinary mechanical properties of spider dragline silk.</title>
        <authorList>
            <person name="Kono N."/>
            <person name="Nakamura H."/>
            <person name="Mori M."/>
            <person name="Yoshida Y."/>
            <person name="Ohtoshi R."/>
            <person name="Malay A.D."/>
            <person name="Moran D.A.P."/>
            <person name="Tomita M."/>
            <person name="Numata K."/>
            <person name="Arakawa K."/>
        </authorList>
    </citation>
    <scope>NUCLEOTIDE SEQUENCE</scope>
</reference>
<dbReference type="Proteomes" id="UP000887159">
    <property type="component" value="Unassembled WGS sequence"/>
</dbReference>
<dbReference type="AlphaFoldDB" id="A0A8X6VP63"/>
<evidence type="ECO:0000313" key="2">
    <source>
        <dbReference type="Proteomes" id="UP000887159"/>
    </source>
</evidence>
<dbReference type="EMBL" id="BMAU01021327">
    <property type="protein sequence ID" value="GFY14195.1"/>
    <property type="molecule type" value="Genomic_DNA"/>
</dbReference>
<evidence type="ECO:0000313" key="1">
    <source>
        <dbReference type="EMBL" id="GFY14195.1"/>
    </source>
</evidence>
<protein>
    <submittedName>
        <fullName evidence="1">Uncharacterized protein</fullName>
    </submittedName>
</protein>
<comment type="caution">
    <text evidence="1">The sequence shown here is derived from an EMBL/GenBank/DDBJ whole genome shotgun (WGS) entry which is preliminary data.</text>
</comment>
<name>A0A8X6VP63_TRICX</name>